<proteinExistence type="predicted"/>
<reference evidence="3" key="1">
    <citation type="submission" date="2016-10" db="EMBL/GenBank/DDBJ databases">
        <authorList>
            <person name="Varghese N."/>
            <person name="Submissions S."/>
        </authorList>
    </citation>
    <scope>NUCLEOTIDE SEQUENCE [LARGE SCALE GENOMIC DNA]</scope>
    <source>
        <strain evidence="3">DSM 15719</strain>
    </source>
</reference>
<sequence length="74" mass="8627">MQTHNLDYPRIGSDREPKKACEQYWSDKNSRKELIHGGSIGCIEDSQLEQESGVELKHSIFFCSTIKLLIRRQF</sequence>
<dbReference type="InterPro" id="IPR038071">
    <property type="entry name" value="UROD/MetE-like_sf"/>
</dbReference>
<dbReference type="RefSeq" id="WP_074722278.1">
    <property type="nucleotide sequence ID" value="NZ_CBCRVS010000020.1"/>
</dbReference>
<keyword evidence="2" id="KW-0489">Methyltransferase</keyword>
<evidence type="ECO:0000313" key="3">
    <source>
        <dbReference type="Proteomes" id="UP000183658"/>
    </source>
</evidence>
<dbReference type="GO" id="GO:0032259">
    <property type="term" value="P:methylation"/>
    <property type="evidence" value="ECO:0007669"/>
    <property type="project" value="UniProtKB-KW"/>
</dbReference>
<dbReference type="Proteomes" id="UP000183658">
    <property type="component" value="Unassembled WGS sequence"/>
</dbReference>
<dbReference type="GO" id="GO:0008270">
    <property type="term" value="F:zinc ion binding"/>
    <property type="evidence" value="ECO:0007669"/>
    <property type="project" value="InterPro"/>
</dbReference>
<dbReference type="EMBL" id="FOFZ01000003">
    <property type="protein sequence ID" value="SEQ60430.1"/>
    <property type="molecule type" value="Genomic_DNA"/>
</dbReference>
<dbReference type="GO" id="GO:0003871">
    <property type="term" value="F:5-methyltetrahydropteroyltriglutamate-homocysteine S-methyltransferase activity"/>
    <property type="evidence" value="ECO:0007669"/>
    <property type="project" value="InterPro"/>
</dbReference>
<dbReference type="InterPro" id="IPR013215">
    <property type="entry name" value="Cbl-indep_Met_Synth_N"/>
</dbReference>
<evidence type="ECO:0000313" key="2">
    <source>
        <dbReference type="EMBL" id="SEQ60430.1"/>
    </source>
</evidence>
<feature type="domain" description="Cobalamin-independent methionine synthase MetE N-terminal" evidence="1">
    <location>
        <begin position="3"/>
        <end position="55"/>
    </location>
</feature>
<dbReference type="AlphaFoldDB" id="A0A1H9HDQ4"/>
<dbReference type="Pfam" id="PF08267">
    <property type="entry name" value="Meth_synt_1"/>
    <property type="match status" value="1"/>
</dbReference>
<gene>
    <name evidence="2" type="ORF">SAMN05444355_103106</name>
</gene>
<protein>
    <submittedName>
        <fullName evidence="2">5-methyltetrahydropteroyltriglutamate--homocysteine methyltransferase</fullName>
    </submittedName>
</protein>
<keyword evidence="2" id="KW-0808">Transferase</keyword>
<dbReference type="OrthoDB" id="244285at2"/>
<dbReference type="GO" id="GO:0008652">
    <property type="term" value="P:amino acid biosynthetic process"/>
    <property type="evidence" value="ECO:0007669"/>
    <property type="project" value="InterPro"/>
</dbReference>
<evidence type="ECO:0000259" key="1">
    <source>
        <dbReference type="Pfam" id="PF08267"/>
    </source>
</evidence>
<organism evidence="2 3">
    <name type="scientific">Flavobacterium frigoris</name>
    <dbReference type="NCBI Taxonomy" id="229204"/>
    <lineage>
        <taxon>Bacteria</taxon>
        <taxon>Pseudomonadati</taxon>
        <taxon>Bacteroidota</taxon>
        <taxon>Flavobacteriia</taxon>
        <taxon>Flavobacteriales</taxon>
        <taxon>Flavobacteriaceae</taxon>
        <taxon>Flavobacterium</taxon>
    </lineage>
</organism>
<dbReference type="Gene3D" id="3.20.20.210">
    <property type="match status" value="1"/>
</dbReference>
<name>A0A1H9HDQ4_FLAFI</name>
<accession>A0A1H9HDQ4</accession>
<keyword evidence="3" id="KW-1185">Reference proteome</keyword>